<accession>A0AAD5CQ99</accession>
<gene>
    <name evidence="1" type="ORF">M8C21_022017</name>
</gene>
<proteinExistence type="predicted"/>
<dbReference type="Proteomes" id="UP001206925">
    <property type="component" value="Unassembled WGS sequence"/>
</dbReference>
<evidence type="ECO:0000313" key="1">
    <source>
        <dbReference type="EMBL" id="KAI7744546.1"/>
    </source>
</evidence>
<evidence type="ECO:0000313" key="2">
    <source>
        <dbReference type="Proteomes" id="UP001206925"/>
    </source>
</evidence>
<sequence>MKGTLDLFGAATEKFTCERRQSGEIDHLRSHNPKIRKFGKHYVFILPLEQDLIPLMFQKNSD</sequence>
<comment type="caution">
    <text evidence="1">The sequence shown here is derived from an EMBL/GenBank/DDBJ whole genome shotgun (WGS) entry which is preliminary data.</text>
</comment>
<dbReference type="EMBL" id="JAMZMK010007505">
    <property type="protein sequence ID" value="KAI7744546.1"/>
    <property type="molecule type" value="Genomic_DNA"/>
</dbReference>
<dbReference type="AlphaFoldDB" id="A0AAD5CQ99"/>
<keyword evidence="2" id="KW-1185">Reference proteome</keyword>
<feature type="non-terminal residue" evidence="1">
    <location>
        <position position="1"/>
    </location>
</feature>
<organism evidence="1 2">
    <name type="scientific">Ambrosia artemisiifolia</name>
    <name type="common">Common ragweed</name>
    <dbReference type="NCBI Taxonomy" id="4212"/>
    <lineage>
        <taxon>Eukaryota</taxon>
        <taxon>Viridiplantae</taxon>
        <taxon>Streptophyta</taxon>
        <taxon>Embryophyta</taxon>
        <taxon>Tracheophyta</taxon>
        <taxon>Spermatophyta</taxon>
        <taxon>Magnoliopsida</taxon>
        <taxon>eudicotyledons</taxon>
        <taxon>Gunneridae</taxon>
        <taxon>Pentapetalae</taxon>
        <taxon>asterids</taxon>
        <taxon>campanulids</taxon>
        <taxon>Asterales</taxon>
        <taxon>Asteraceae</taxon>
        <taxon>Asteroideae</taxon>
        <taxon>Heliantheae alliance</taxon>
        <taxon>Heliantheae</taxon>
        <taxon>Ambrosia</taxon>
    </lineage>
</organism>
<name>A0AAD5CQ99_AMBAR</name>
<protein>
    <submittedName>
        <fullName evidence="1">Uncharacterized protein</fullName>
    </submittedName>
</protein>
<reference evidence="1" key="1">
    <citation type="submission" date="2022-06" db="EMBL/GenBank/DDBJ databases">
        <title>Uncovering the hologenomic basis of an extraordinary plant invasion.</title>
        <authorList>
            <person name="Bieker V.C."/>
            <person name="Martin M.D."/>
            <person name="Gilbert T."/>
            <person name="Hodgins K."/>
            <person name="Battlay P."/>
            <person name="Petersen B."/>
            <person name="Wilson J."/>
        </authorList>
    </citation>
    <scope>NUCLEOTIDE SEQUENCE</scope>
    <source>
        <strain evidence="1">AA19_3_7</strain>
        <tissue evidence="1">Leaf</tissue>
    </source>
</reference>